<sequence length="228" mass="25555">MPVDIVTYLSQPRLSTYVSACGGDEAIALDLYRANAQVSGLAFTSLHYFEVILRNALDAELARWNLSACGRADWTLHAAPLLLAVIGLERLKDARDAAWRAVGRKRSPTHDDVVAQLSLGTWRYMLPSARHQGKQKLWDDAIEQSFPNRHGVSAASIAQSVSIAYDFRNRVAHHEPVFALDLRGKRRAMRDVLNSVGGPARKWFVEHDPLAPGLNDFYAQWPQLERKN</sequence>
<accession>A0ABY7XKA4</accession>
<name>A0ABY7XKA4_MICLT</name>
<proteinExistence type="predicted"/>
<dbReference type="RefSeq" id="WP_282216390.1">
    <property type="nucleotide sequence ID" value="NZ_BAAAUN010000001.1"/>
</dbReference>
<evidence type="ECO:0008006" key="3">
    <source>
        <dbReference type="Google" id="ProtNLM"/>
    </source>
</evidence>
<organism evidence="1 2">
    <name type="scientific">Microbacterium luteolum</name>
    <name type="common">Aureobacterium luteolum</name>
    <dbReference type="NCBI Taxonomy" id="69367"/>
    <lineage>
        <taxon>Bacteria</taxon>
        <taxon>Bacillati</taxon>
        <taxon>Actinomycetota</taxon>
        <taxon>Actinomycetes</taxon>
        <taxon>Micrococcales</taxon>
        <taxon>Microbacteriaceae</taxon>
        <taxon>Microbacterium</taxon>
    </lineage>
</organism>
<keyword evidence="2" id="KW-1185">Reference proteome</keyword>
<gene>
    <name evidence="1" type="ORF">KV395_04290</name>
</gene>
<dbReference type="Proteomes" id="UP001215097">
    <property type="component" value="Chromosome"/>
</dbReference>
<evidence type="ECO:0000313" key="1">
    <source>
        <dbReference type="EMBL" id="WDM42536.1"/>
    </source>
</evidence>
<protein>
    <recommendedName>
        <fullName evidence="3">Abi-like protein</fullName>
    </recommendedName>
</protein>
<evidence type="ECO:0000313" key="2">
    <source>
        <dbReference type="Proteomes" id="UP001215097"/>
    </source>
</evidence>
<dbReference type="EMBL" id="CP078075">
    <property type="protein sequence ID" value="WDM42536.1"/>
    <property type="molecule type" value="Genomic_DNA"/>
</dbReference>
<reference evidence="1 2" key="1">
    <citation type="submission" date="2021-06" db="EMBL/GenBank/DDBJ databases">
        <title>Genome-based taxonomic framework of Microbacterium strains isolated from marine environment, the description of four new species and reclassification of four preexisting species.</title>
        <authorList>
            <person name="Lee S.D."/>
            <person name="Kim S.-M."/>
            <person name="Byeon Y.-S."/>
            <person name="Yang H.L."/>
            <person name="Kim I.S."/>
        </authorList>
    </citation>
    <scope>NUCLEOTIDE SEQUENCE [LARGE SCALE GENOMIC DNA]</scope>
    <source>
        <strain evidence="1 2">KACC 14465</strain>
    </source>
</reference>